<evidence type="ECO:0000256" key="1">
    <source>
        <dbReference type="SAM" id="SignalP"/>
    </source>
</evidence>
<dbReference type="Proteomes" id="UP000190135">
    <property type="component" value="Unassembled WGS sequence"/>
</dbReference>
<evidence type="ECO:0000313" key="3">
    <source>
        <dbReference type="Proteomes" id="UP000190135"/>
    </source>
</evidence>
<keyword evidence="3" id="KW-1185">Reference proteome</keyword>
<organism evidence="2 3">
    <name type="scientific">Consotaella salsifontis</name>
    <dbReference type="NCBI Taxonomy" id="1365950"/>
    <lineage>
        <taxon>Bacteria</taxon>
        <taxon>Pseudomonadati</taxon>
        <taxon>Pseudomonadota</taxon>
        <taxon>Alphaproteobacteria</taxon>
        <taxon>Hyphomicrobiales</taxon>
        <taxon>Aurantimonadaceae</taxon>
        <taxon>Consotaella</taxon>
    </lineage>
</organism>
<dbReference type="Gene3D" id="3.30.70.2970">
    <property type="entry name" value="Protein of unknown function (DUF541), domain 2"/>
    <property type="match status" value="1"/>
</dbReference>
<dbReference type="AlphaFoldDB" id="A0A1T4PQW9"/>
<dbReference type="PANTHER" id="PTHR34387:SF1">
    <property type="entry name" value="PERIPLASMIC IMMUNOGENIC PROTEIN"/>
    <property type="match status" value="1"/>
</dbReference>
<dbReference type="GO" id="GO:0006974">
    <property type="term" value="P:DNA damage response"/>
    <property type="evidence" value="ECO:0007669"/>
    <property type="project" value="TreeGrafter"/>
</dbReference>
<dbReference type="PANTHER" id="PTHR34387">
    <property type="entry name" value="SLR1258 PROTEIN"/>
    <property type="match status" value="1"/>
</dbReference>
<evidence type="ECO:0000313" key="2">
    <source>
        <dbReference type="EMBL" id="SJZ93960.1"/>
    </source>
</evidence>
<gene>
    <name evidence="2" type="ORF">SAMN05428963_104112</name>
</gene>
<protein>
    <recommendedName>
        <fullName evidence="4">26 kDa periplasmic immunogenic protein</fullName>
    </recommendedName>
</protein>
<dbReference type="InterPro" id="IPR007497">
    <property type="entry name" value="SIMPL/DUF541"/>
</dbReference>
<feature type="signal peptide" evidence="1">
    <location>
        <begin position="1"/>
        <end position="22"/>
    </location>
</feature>
<sequence>MRIALCRTLLPLVILASAPAWAEQGMPGTAASSPRDVARISVSGTGEISVKPDMAVTTVTVLRDADTSRAAVDAVNEAAAKVISELKQLGIEARDLQTSDFSISPRYSNQVPSPDRQQNPEIIGYEARNSVTIRIRDVARIGEVLDRVVTQGVNQGGNISFVVSDPAPARADARRKAVEQARSAAETLAEAAGVKLGRILSINDGGEMAPMPVAFAQRGMMKMEDASVPVEVGENTIRANVDMVFEIAE</sequence>
<name>A0A1T4PQW9_9HYPH</name>
<dbReference type="RefSeq" id="WP_078707657.1">
    <property type="nucleotide sequence ID" value="NZ_FUXL01000004.1"/>
</dbReference>
<proteinExistence type="predicted"/>
<dbReference type="InterPro" id="IPR052022">
    <property type="entry name" value="26kDa_periplasmic_antigen"/>
</dbReference>
<evidence type="ECO:0008006" key="4">
    <source>
        <dbReference type="Google" id="ProtNLM"/>
    </source>
</evidence>
<reference evidence="2 3" key="1">
    <citation type="submission" date="2017-02" db="EMBL/GenBank/DDBJ databases">
        <authorList>
            <person name="Peterson S.W."/>
        </authorList>
    </citation>
    <scope>NUCLEOTIDE SEQUENCE [LARGE SCALE GENOMIC DNA]</scope>
    <source>
        <strain evidence="2 3">USBA 369</strain>
    </source>
</reference>
<dbReference type="Pfam" id="PF04402">
    <property type="entry name" value="SIMPL"/>
    <property type="match status" value="1"/>
</dbReference>
<accession>A0A1T4PQW9</accession>
<dbReference type="Gene3D" id="3.30.110.170">
    <property type="entry name" value="Protein of unknown function (DUF541), domain 1"/>
    <property type="match status" value="1"/>
</dbReference>
<dbReference type="OrthoDB" id="9813144at2"/>
<feature type="chain" id="PRO_5010556927" description="26 kDa periplasmic immunogenic protein" evidence="1">
    <location>
        <begin position="23"/>
        <end position="249"/>
    </location>
</feature>
<dbReference type="EMBL" id="FUXL01000004">
    <property type="protein sequence ID" value="SJZ93960.1"/>
    <property type="molecule type" value="Genomic_DNA"/>
</dbReference>
<keyword evidence="1" id="KW-0732">Signal</keyword>